<dbReference type="EMBL" id="JXRR01000008">
    <property type="protein sequence ID" value="KIL50870.1"/>
    <property type="molecule type" value="Genomic_DNA"/>
</dbReference>
<dbReference type="OrthoDB" id="2835068at2"/>
<evidence type="ECO:0000313" key="2">
    <source>
        <dbReference type="EMBL" id="KIL50870.1"/>
    </source>
</evidence>
<dbReference type="PANTHER" id="PTHR33745">
    <property type="entry name" value="RSBT ANTAGONIST PROTEIN RSBS-RELATED"/>
    <property type="match status" value="1"/>
</dbReference>
<accession>A0A0C2RKV0</accession>
<dbReference type="CDD" id="cd07041">
    <property type="entry name" value="STAS_RsbR_RsbS_like"/>
    <property type="match status" value="1"/>
</dbReference>
<evidence type="ECO:0008006" key="4">
    <source>
        <dbReference type="Google" id="ProtNLM"/>
    </source>
</evidence>
<evidence type="ECO:0000313" key="3">
    <source>
        <dbReference type="Proteomes" id="UP000031972"/>
    </source>
</evidence>
<dbReference type="Gene3D" id="3.30.750.24">
    <property type="entry name" value="STAS domain"/>
    <property type="match status" value="1"/>
</dbReference>
<dbReference type="InterPro" id="IPR036513">
    <property type="entry name" value="STAS_dom_sf"/>
</dbReference>
<keyword evidence="3" id="KW-1185">Reference proteome</keyword>
<dbReference type="Proteomes" id="UP000031972">
    <property type="component" value="Unassembled WGS sequence"/>
</dbReference>
<dbReference type="AlphaFoldDB" id="A0A0C2RKV0"/>
<gene>
    <name evidence="2" type="ORF">KR50_07510</name>
</gene>
<dbReference type="PATRIC" id="fig|220754.4.peg.770"/>
<proteinExistence type="predicted"/>
<evidence type="ECO:0000256" key="1">
    <source>
        <dbReference type="ARBA" id="ARBA00022553"/>
    </source>
</evidence>
<name>A0A0C2RKV0_9BACL</name>
<dbReference type="SUPFAM" id="SSF52091">
    <property type="entry name" value="SpoIIaa-like"/>
    <property type="match status" value="1"/>
</dbReference>
<comment type="caution">
    <text evidence="2">The sequence shown here is derived from an EMBL/GenBank/DDBJ whole genome shotgun (WGS) entry which is preliminary data.</text>
</comment>
<organism evidence="2 3">
    <name type="scientific">Jeotgalibacillus campisalis</name>
    <dbReference type="NCBI Taxonomy" id="220754"/>
    <lineage>
        <taxon>Bacteria</taxon>
        <taxon>Bacillati</taxon>
        <taxon>Bacillota</taxon>
        <taxon>Bacilli</taxon>
        <taxon>Bacillales</taxon>
        <taxon>Caryophanaceae</taxon>
        <taxon>Jeotgalibacillus</taxon>
    </lineage>
</organism>
<dbReference type="RefSeq" id="WP_041055067.1">
    <property type="nucleotide sequence ID" value="NZ_JXRR01000008.1"/>
</dbReference>
<protein>
    <recommendedName>
        <fullName evidence="4">RsbR, positive regulator of sigma-B</fullName>
    </recommendedName>
</protein>
<keyword evidence="1" id="KW-0597">Phosphoprotein</keyword>
<dbReference type="Gene3D" id="3.30.450.20">
    <property type="entry name" value="PAS domain"/>
    <property type="match status" value="1"/>
</dbReference>
<reference evidence="2 3" key="1">
    <citation type="submission" date="2015-01" db="EMBL/GenBank/DDBJ databases">
        <title>Jeotgalibacillus campisalis genome sequencing.</title>
        <authorList>
            <person name="Goh K.M."/>
            <person name="Chan K.-G."/>
            <person name="Yaakop A.S."/>
            <person name="Ee R."/>
            <person name="Gan H.M."/>
            <person name="Chan C.S."/>
        </authorList>
    </citation>
    <scope>NUCLEOTIDE SEQUENCE [LARGE SCALE GENOMIC DNA]</scope>
    <source>
        <strain evidence="2 3">SF-57</strain>
    </source>
</reference>
<dbReference type="PANTHER" id="PTHR33745:SF3">
    <property type="entry name" value="RSBT CO-ANTAGONIST PROTEIN RSBRC"/>
    <property type="match status" value="1"/>
</dbReference>
<dbReference type="InterPro" id="IPR051932">
    <property type="entry name" value="Bact_StressResp_Reg"/>
</dbReference>
<sequence length="251" mass="28263">MSAYGNIPKNITSLNALDSIGETIIIADNQYTVMWMNSHAKNLLSSVAPLFGLKESQDLIGLSMNHFHQRPGYQQKIMDQLTGPHRSRITIRDQFVADIVITPIVQEENSIEGYIVMLMDVTTKAEEEKEKEKLIQALSTPILKVWKNAIAIPLIGEFDLERFDLLITNVLERCVKDRVDYVLLSLNDVYVGEDGVTHYFQKLIDCISLIGSKCIIVGIPASLAATMTSLERDVLIFSTTYDGLQYIIEHE</sequence>